<evidence type="ECO:0000256" key="3">
    <source>
        <dbReference type="ARBA" id="ARBA00023163"/>
    </source>
</evidence>
<evidence type="ECO:0000256" key="1">
    <source>
        <dbReference type="ARBA" id="ARBA00023015"/>
    </source>
</evidence>
<evidence type="ECO:0000313" key="6">
    <source>
        <dbReference type="EMBL" id="NMO01755.1"/>
    </source>
</evidence>
<keyword evidence="7" id="KW-1185">Reference proteome</keyword>
<keyword evidence="1" id="KW-0805">Transcription regulation</keyword>
<dbReference type="EMBL" id="JABBNB010000009">
    <property type="protein sequence ID" value="NMO01755.1"/>
    <property type="molecule type" value="Genomic_DNA"/>
</dbReference>
<organism evidence="6 7">
    <name type="scientific">Gordonia asplenii</name>
    <dbReference type="NCBI Taxonomy" id="2725283"/>
    <lineage>
        <taxon>Bacteria</taxon>
        <taxon>Bacillati</taxon>
        <taxon>Actinomycetota</taxon>
        <taxon>Actinomycetes</taxon>
        <taxon>Mycobacteriales</taxon>
        <taxon>Gordoniaceae</taxon>
        <taxon>Gordonia</taxon>
    </lineage>
</organism>
<sequence>MSPREDYAVVGRPGQGAATRSRIVRVAADLFAKRGFAGTAIDDIADASAVSKGTVYHYFSDKQELFGEVYACAWAQAGRALDEAHAPATLAAGVEAILGAAATNSAPLRALSAVADQALGATRRRYIERDFCATLLRRALSGDRPGCRDSQFVEVAMDLVADLIHDALRSAPEVGADADVIAWLVDGLSR</sequence>
<dbReference type="GO" id="GO:0000976">
    <property type="term" value="F:transcription cis-regulatory region binding"/>
    <property type="evidence" value="ECO:0007669"/>
    <property type="project" value="TreeGrafter"/>
</dbReference>
<feature type="domain" description="HTH tetR-type" evidence="5">
    <location>
        <begin position="17"/>
        <end position="77"/>
    </location>
</feature>
<dbReference type="RefSeq" id="WP_170194253.1">
    <property type="nucleotide sequence ID" value="NZ_JABBNB010000009.1"/>
</dbReference>
<evidence type="ECO:0000259" key="5">
    <source>
        <dbReference type="PROSITE" id="PS50977"/>
    </source>
</evidence>
<accession>A0A848KY25</accession>
<dbReference type="PANTHER" id="PTHR30055">
    <property type="entry name" value="HTH-TYPE TRANSCRIPTIONAL REGULATOR RUTR"/>
    <property type="match status" value="1"/>
</dbReference>
<dbReference type="InterPro" id="IPR009057">
    <property type="entry name" value="Homeodomain-like_sf"/>
</dbReference>
<keyword evidence="2 4" id="KW-0238">DNA-binding</keyword>
<dbReference type="AlphaFoldDB" id="A0A848KY25"/>
<evidence type="ECO:0000313" key="7">
    <source>
        <dbReference type="Proteomes" id="UP000550729"/>
    </source>
</evidence>
<evidence type="ECO:0000256" key="2">
    <source>
        <dbReference type="ARBA" id="ARBA00023125"/>
    </source>
</evidence>
<dbReference type="GO" id="GO:0003700">
    <property type="term" value="F:DNA-binding transcription factor activity"/>
    <property type="evidence" value="ECO:0007669"/>
    <property type="project" value="TreeGrafter"/>
</dbReference>
<name>A0A848KY25_9ACTN</name>
<dbReference type="InterPro" id="IPR001647">
    <property type="entry name" value="HTH_TetR"/>
</dbReference>
<dbReference type="InterPro" id="IPR050109">
    <property type="entry name" value="HTH-type_TetR-like_transc_reg"/>
</dbReference>
<dbReference type="SUPFAM" id="SSF46689">
    <property type="entry name" value="Homeodomain-like"/>
    <property type="match status" value="1"/>
</dbReference>
<feature type="DNA-binding region" description="H-T-H motif" evidence="4">
    <location>
        <begin position="40"/>
        <end position="59"/>
    </location>
</feature>
<reference evidence="6 7" key="1">
    <citation type="submission" date="2020-04" db="EMBL/GenBank/DDBJ databases">
        <title>Gordonia sp. nov. TBRC 11910.</title>
        <authorList>
            <person name="Suriyachadkun C."/>
        </authorList>
    </citation>
    <scope>NUCLEOTIDE SEQUENCE [LARGE SCALE GENOMIC DNA]</scope>
    <source>
        <strain evidence="6 7">TBRC 11910</strain>
    </source>
</reference>
<keyword evidence="3" id="KW-0804">Transcription</keyword>
<dbReference type="Gene3D" id="1.10.357.10">
    <property type="entry name" value="Tetracycline Repressor, domain 2"/>
    <property type="match status" value="1"/>
</dbReference>
<gene>
    <name evidence="6" type="ORF">HH308_11065</name>
</gene>
<dbReference type="Pfam" id="PF00440">
    <property type="entry name" value="TetR_N"/>
    <property type="match status" value="1"/>
</dbReference>
<comment type="caution">
    <text evidence="6">The sequence shown here is derived from an EMBL/GenBank/DDBJ whole genome shotgun (WGS) entry which is preliminary data.</text>
</comment>
<evidence type="ECO:0000256" key="4">
    <source>
        <dbReference type="PROSITE-ProRule" id="PRU00335"/>
    </source>
</evidence>
<dbReference type="GO" id="GO:0045892">
    <property type="term" value="P:negative regulation of DNA-templated transcription"/>
    <property type="evidence" value="ECO:0007669"/>
    <property type="project" value="UniProtKB-ARBA"/>
</dbReference>
<dbReference type="Proteomes" id="UP000550729">
    <property type="component" value="Unassembled WGS sequence"/>
</dbReference>
<protein>
    <submittedName>
        <fullName evidence="6">TetR/AcrR family transcriptional regulator</fullName>
    </submittedName>
</protein>
<dbReference type="PROSITE" id="PS50977">
    <property type="entry name" value="HTH_TETR_2"/>
    <property type="match status" value="1"/>
</dbReference>
<dbReference type="PANTHER" id="PTHR30055:SF234">
    <property type="entry name" value="HTH-TYPE TRANSCRIPTIONAL REGULATOR BETI"/>
    <property type="match status" value="1"/>
</dbReference>
<dbReference type="PRINTS" id="PR00455">
    <property type="entry name" value="HTHTETR"/>
</dbReference>
<dbReference type="FunFam" id="1.10.10.60:FF:000141">
    <property type="entry name" value="TetR family transcriptional regulator"/>
    <property type="match status" value="1"/>
</dbReference>
<proteinExistence type="predicted"/>